<dbReference type="RefSeq" id="WP_115216208.1">
    <property type="nucleotide sequence ID" value="NZ_QKWJ01000103.1"/>
</dbReference>
<gene>
    <name evidence="2" type="ORF">DN412_37725</name>
</gene>
<dbReference type="PANTHER" id="PTHR42928">
    <property type="entry name" value="TRICARBOXYLATE-BINDING PROTEIN"/>
    <property type="match status" value="1"/>
</dbReference>
<comment type="caution">
    <text evidence="2">The sequence shown here is derived from an EMBL/GenBank/DDBJ whole genome shotgun (WGS) entry which is preliminary data.</text>
</comment>
<dbReference type="PANTHER" id="PTHR42928:SF5">
    <property type="entry name" value="BLR1237 PROTEIN"/>
    <property type="match status" value="1"/>
</dbReference>
<organism evidence="2 3">
    <name type="scientific">Cupriavidus lacunae</name>
    <dbReference type="NCBI Taxonomy" id="2666307"/>
    <lineage>
        <taxon>Bacteria</taxon>
        <taxon>Pseudomonadati</taxon>
        <taxon>Pseudomonadota</taxon>
        <taxon>Betaproteobacteria</taxon>
        <taxon>Burkholderiales</taxon>
        <taxon>Burkholderiaceae</taxon>
        <taxon>Cupriavidus</taxon>
    </lineage>
</organism>
<dbReference type="Proteomes" id="UP000255165">
    <property type="component" value="Unassembled WGS sequence"/>
</dbReference>
<reference evidence="3" key="1">
    <citation type="submission" date="2018-06" db="EMBL/GenBank/DDBJ databases">
        <authorList>
            <person name="Feng T."/>
            <person name="Jeon C.O."/>
        </authorList>
    </citation>
    <scope>NUCLEOTIDE SEQUENCE [LARGE SCALE GENOMIC DNA]</scope>
    <source>
        <strain evidence="3">S23</strain>
    </source>
</reference>
<accession>A0A370NIA1</accession>
<dbReference type="SUPFAM" id="SSF53850">
    <property type="entry name" value="Periplasmic binding protein-like II"/>
    <property type="match status" value="1"/>
</dbReference>
<dbReference type="EMBL" id="QKWJ01000103">
    <property type="protein sequence ID" value="RDK05309.1"/>
    <property type="molecule type" value="Genomic_DNA"/>
</dbReference>
<dbReference type="InterPro" id="IPR005064">
    <property type="entry name" value="BUG"/>
</dbReference>
<dbReference type="Gene3D" id="3.40.190.10">
    <property type="entry name" value="Periplasmic binding protein-like II"/>
    <property type="match status" value="1"/>
</dbReference>
<keyword evidence="3" id="KW-1185">Reference proteome</keyword>
<dbReference type="CDD" id="cd07012">
    <property type="entry name" value="PBP2_Bug_TTT"/>
    <property type="match status" value="1"/>
</dbReference>
<dbReference type="Gene3D" id="3.40.190.150">
    <property type="entry name" value="Bordetella uptake gene, domain 1"/>
    <property type="match status" value="1"/>
</dbReference>
<name>A0A370NIA1_9BURK</name>
<evidence type="ECO:0000256" key="1">
    <source>
        <dbReference type="ARBA" id="ARBA00006987"/>
    </source>
</evidence>
<comment type="similarity">
    <text evidence="1">Belongs to the UPF0065 (bug) family.</text>
</comment>
<dbReference type="PIRSF" id="PIRSF017082">
    <property type="entry name" value="YflP"/>
    <property type="match status" value="1"/>
</dbReference>
<proteinExistence type="inferred from homology"/>
<dbReference type="AlphaFoldDB" id="A0A370NIA1"/>
<evidence type="ECO:0000313" key="3">
    <source>
        <dbReference type="Proteomes" id="UP000255165"/>
    </source>
</evidence>
<evidence type="ECO:0000313" key="2">
    <source>
        <dbReference type="EMBL" id="RDK05309.1"/>
    </source>
</evidence>
<dbReference type="PROSITE" id="PS51257">
    <property type="entry name" value="PROKAR_LIPOPROTEIN"/>
    <property type="match status" value="1"/>
</dbReference>
<dbReference type="InterPro" id="IPR042100">
    <property type="entry name" value="Bug_dom1"/>
</dbReference>
<dbReference type="Pfam" id="PF03401">
    <property type="entry name" value="TctC"/>
    <property type="match status" value="1"/>
</dbReference>
<sequence length="328" mass="34457">MSKRGWRILGQQAAVGIAALCGCLMAYAGEWPSRPIKLVVPSTAGSTPDIFARILADALHARIGGTIVVDNKPGAGGAVAVNFVAKASPDGYTVGITPPGPIGADTLLQKRLPYDPARELALVTLAVTQANVLVVRSALNVKDMGQLVPMLAKHPGKYTYAAIGAGSINRLCMELVAQQSGTNITRVTYAGTPQAMLAVISGEVDMGCLPEQAVAAQVQAGKLRALAVASAKRSLVLADVPTLEELGMPGIEANSWMGVIAPAGTPAPVIRRLRSEIAQALSQAETREKLRTQFMEVVASTPESFAKTVQDDVARWKFLIRTRGISLD</sequence>
<protein>
    <submittedName>
        <fullName evidence="2">Tripartite tricarboxylate transporter substrate binding protein</fullName>
    </submittedName>
</protein>